<reference evidence="1 2" key="1">
    <citation type="submission" date="2014-06" db="EMBL/GenBank/DDBJ databases">
        <authorList>
            <person name="Swart Estienne"/>
        </authorList>
    </citation>
    <scope>NUCLEOTIDE SEQUENCE [LARGE SCALE GENOMIC DNA]</scope>
    <source>
        <strain evidence="1 2">130c</strain>
    </source>
</reference>
<dbReference type="EMBL" id="CCKQ01016517">
    <property type="protein sequence ID" value="CDW88395.1"/>
    <property type="molecule type" value="Genomic_DNA"/>
</dbReference>
<dbReference type="AlphaFoldDB" id="A0A078B1F8"/>
<gene>
    <name evidence="1" type="primary">Contig14319.g15254</name>
    <name evidence="1" type="ORF">STYLEM_17516</name>
</gene>
<name>A0A078B1F8_STYLE</name>
<dbReference type="InParanoid" id="A0A078B1F8"/>
<sequence length="167" mass="19639">MEEVQNDYVIDMGSNKSNENLIQNENQIEISDNNLHLLIFLENTNRKSIAQLRNGQLVEILKNFYKDLNPKLIVVGHQEIQTHLIIYQQLIFQLNIWASLRTNSIKSKVINGIGKKNIQQMNDDKQTYHQQILQNYEKSNEQIIQDQNLQLQKNDLEVQKAKKLIEK</sequence>
<dbReference type="Proteomes" id="UP000039865">
    <property type="component" value="Unassembled WGS sequence"/>
</dbReference>
<keyword evidence="2" id="KW-1185">Reference proteome</keyword>
<evidence type="ECO:0000313" key="1">
    <source>
        <dbReference type="EMBL" id="CDW88395.1"/>
    </source>
</evidence>
<organism evidence="1 2">
    <name type="scientific">Stylonychia lemnae</name>
    <name type="common">Ciliate</name>
    <dbReference type="NCBI Taxonomy" id="5949"/>
    <lineage>
        <taxon>Eukaryota</taxon>
        <taxon>Sar</taxon>
        <taxon>Alveolata</taxon>
        <taxon>Ciliophora</taxon>
        <taxon>Intramacronucleata</taxon>
        <taxon>Spirotrichea</taxon>
        <taxon>Stichotrichia</taxon>
        <taxon>Sporadotrichida</taxon>
        <taxon>Oxytrichidae</taxon>
        <taxon>Stylonychinae</taxon>
        <taxon>Stylonychia</taxon>
    </lineage>
</organism>
<protein>
    <submittedName>
        <fullName evidence="1">Uncharacterized protein</fullName>
    </submittedName>
</protein>
<proteinExistence type="predicted"/>
<evidence type="ECO:0000313" key="2">
    <source>
        <dbReference type="Proteomes" id="UP000039865"/>
    </source>
</evidence>
<accession>A0A078B1F8</accession>